<name>A0A0F0LYQ8_9MICO</name>
<dbReference type="Proteomes" id="UP000033451">
    <property type="component" value="Unassembled WGS sequence"/>
</dbReference>
<dbReference type="PATRIC" id="fig|400772.4.peg.116"/>
<dbReference type="EMBL" id="JYIY01000033">
    <property type="protein sequence ID" value="KJL44945.1"/>
    <property type="molecule type" value="Genomic_DNA"/>
</dbReference>
<evidence type="ECO:0000313" key="2">
    <source>
        <dbReference type="EMBL" id="KJL44945.1"/>
    </source>
</evidence>
<keyword evidence="3" id="KW-1185">Reference proteome</keyword>
<proteinExistence type="predicted"/>
<dbReference type="AlphaFoldDB" id="A0A0F0LYQ8"/>
<dbReference type="OrthoDB" id="3779617at2"/>
<gene>
    <name evidence="1" type="ORF">DCP95_12075</name>
    <name evidence="2" type="ORF">RR49_00096</name>
</gene>
<dbReference type="SUPFAM" id="SSF55961">
    <property type="entry name" value="Bet v1-like"/>
    <property type="match status" value="1"/>
</dbReference>
<dbReference type="RefSeq" id="WP_045245797.1">
    <property type="nucleotide sequence ID" value="NZ_JYIY01000033.1"/>
</dbReference>
<dbReference type="Proteomes" id="UP000257479">
    <property type="component" value="Unassembled WGS sequence"/>
</dbReference>
<evidence type="ECO:0000313" key="3">
    <source>
        <dbReference type="Proteomes" id="UP000033451"/>
    </source>
</evidence>
<organism evidence="2 3">
    <name type="scientific">Microbacterium ginsengisoli</name>
    <dbReference type="NCBI Taxonomy" id="400772"/>
    <lineage>
        <taxon>Bacteria</taxon>
        <taxon>Bacillati</taxon>
        <taxon>Actinomycetota</taxon>
        <taxon>Actinomycetes</taxon>
        <taxon>Micrococcales</taxon>
        <taxon>Microbacteriaceae</taxon>
        <taxon>Microbacterium</taxon>
    </lineage>
</organism>
<dbReference type="Pfam" id="PF10604">
    <property type="entry name" value="Polyketide_cyc2"/>
    <property type="match status" value="1"/>
</dbReference>
<dbReference type="STRING" id="400772.RR49_00096"/>
<evidence type="ECO:0000313" key="1">
    <source>
        <dbReference type="EMBL" id="HAN25289.1"/>
    </source>
</evidence>
<dbReference type="InterPro" id="IPR023393">
    <property type="entry name" value="START-like_dom_sf"/>
</dbReference>
<dbReference type="EMBL" id="DMNG01000208">
    <property type="protein sequence ID" value="HAN25289.1"/>
    <property type="molecule type" value="Genomic_DNA"/>
</dbReference>
<accession>A0A0F0LYQ8</accession>
<dbReference type="Gene3D" id="3.30.530.20">
    <property type="match status" value="1"/>
</dbReference>
<reference evidence="2 3" key="1">
    <citation type="submission" date="2015-02" db="EMBL/GenBank/DDBJ databases">
        <title>Draft genome sequences of ten Microbacterium spp. with emphasis on heavy metal contaminated environments.</title>
        <authorList>
            <person name="Corretto E."/>
        </authorList>
    </citation>
    <scope>NUCLEOTIDE SEQUENCE [LARGE SCALE GENOMIC DNA]</scope>
    <source>
        <strain evidence="2 3">DSM 18659</strain>
    </source>
</reference>
<reference evidence="1 4" key="2">
    <citation type="journal article" date="2018" name="Nat. Biotechnol.">
        <title>A standardized bacterial taxonomy based on genome phylogeny substantially revises the tree of life.</title>
        <authorList>
            <person name="Parks D.H."/>
            <person name="Chuvochina M."/>
            <person name="Waite D.W."/>
            <person name="Rinke C."/>
            <person name="Skarshewski A."/>
            <person name="Chaumeil P.A."/>
            <person name="Hugenholtz P."/>
        </authorList>
    </citation>
    <scope>NUCLEOTIDE SEQUENCE [LARGE SCALE GENOMIC DNA]</scope>
    <source>
        <strain evidence="1">UBA9152</strain>
    </source>
</reference>
<dbReference type="CDD" id="cd07818">
    <property type="entry name" value="SRPBCC_1"/>
    <property type="match status" value="1"/>
</dbReference>
<sequence length="154" mass="16948">MPRQYVDVVEHIDAPAEAVFDRINELGRFNDWNPFPTMDPTTVTSNEGPTSGVGSVFLYEGRRLGKGRMEITGTERPSRLDVAMTFWTPKPSTSDVVFSITPAAAGGVDVHWIVSGEVNVRTWIMGKLFLDKMLANTFLTGLGTLKTLVESEIA</sequence>
<protein>
    <submittedName>
        <fullName evidence="2">Polyketide cyclase / dehydrase and lipid transport</fullName>
    </submittedName>
</protein>
<comment type="caution">
    <text evidence="2">The sequence shown here is derived from an EMBL/GenBank/DDBJ whole genome shotgun (WGS) entry which is preliminary data.</text>
</comment>
<dbReference type="InterPro" id="IPR019587">
    <property type="entry name" value="Polyketide_cyclase/dehydratase"/>
</dbReference>
<evidence type="ECO:0000313" key="4">
    <source>
        <dbReference type="Proteomes" id="UP000257479"/>
    </source>
</evidence>